<organism evidence="3 4">
    <name type="scientific">Acididesulfobacter guangdongensis</name>
    <dbReference type="NCBI Taxonomy" id="2597225"/>
    <lineage>
        <taxon>Bacteria</taxon>
        <taxon>Deltaproteobacteria</taxon>
        <taxon>Candidatus Acidulodesulfobacterales</taxon>
        <taxon>Candidatus Acididesulfobacter</taxon>
    </lineage>
</organism>
<gene>
    <name evidence="3" type="ORF">EVJ46_05310</name>
</gene>
<evidence type="ECO:0000259" key="2">
    <source>
        <dbReference type="Pfam" id="PF13439"/>
    </source>
</evidence>
<evidence type="ECO:0000313" key="3">
    <source>
        <dbReference type="EMBL" id="RZD16439.1"/>
    </source>
</evidence>
<reference evidence="3 4" key="1">
    <citation type="journal article" date="2019" name="ISME J.">
        <title>Insights into ecological role of a new deltaproteobacterial order Candidatus Acidulodesulfobacterales by metagenomics and metatranscriptomics.</title>
        <authorList>
            <person name="Tan S."/>
            <person name="Liu J."/>
            <person name="Fang Y."/>
            <person name="Hedlund B.P."/>
            <person name="Lian Z.H."/>
            <person name="Huang L.Y."/>
            <person name="Li J.T."/>
            <person name="Huang L.N."/>
            <person name="Li W.J."/>
            <person name="Jiang H.C."/>
            <person name="Dong H.L."/>
            <person name="Shu W.S."/>
        </authorList>
    </citation>
    <scope>NUCLEOTIDE SEQUENCE [LARGE SCALE GENOMIC DNA]</scope>
    <source>
        <strain evidence="3">AP2</strain>
    </source>
</reference>
<dbReference type="CDD" id="cd03801">
    <property type="entry name" value="GT4_PimA-like"/>
    <property type="match status" value="1"/>
</dbReference>
<dbReference type="Proteomes" id="UP000316562">
    <property type="component" value="Unassembled WGS sequence"/>
</dbReference>
<dbReference type="SUPFAM" id="SSF53756">
    <property type="entry name" value="UDP-Glycosyltransferase/glycogen phosphorylase"/>
    <property type="match status" value="1"/>
</dbReference>
<dbReference type="PANTHER" id="PTHR12526">
    <property type="entry name" value="GLYCOSYLTRANSFERASE"/>
    <property type="match status" value="1"/>
</dbReference>
<dbReference type="InterPro" id="IPR028098">
    <property type="entry name" value="Glyco_trans_4-like_N"/>
</dbReference>
<evidence type="ECO:0000259" key="1">
    <source>
        <dbReference type="Pfam" id="PF00534"/>
    </source>
</evidence>
<evidence type="ECO:0000313" key="4">
    <source>
        <dbReference type="Proteomes" id="UP000316562"/>
    </source>
</evidence>
<protein>
    <submittedName>
        <fullName evidence="3">Glycosyltransferase family 1 protein</fullName>
    </submittedName>
</protein>
<comment type="caution">
    <text evidence="3">The sequence shown here is derived from an EMBL/GenBank/DDBJ whole genome shotgun (WGS) entry which is preliminary data.</text>
</comment>
<dbReference type="InterPro" id="IPR001296">
    <property type="entry name" value="Glyco_trans_1"/>
</dbReference>
<accession>A0A519BGQ2</accession>
<dbReference type="Gene3D" id="3.40.50.2000">
    <property type="entry name" value="Glycogen Phosphorylase B"/>
    <property type="match status" value="2"/>
</dbReference>
<name>A0A519BGQ2_ACIG2</name>
<feature type="domain" description="Glycosyltransferase subfamily 4-like N-terminal" evidence="2">
    <location>
        <begin position="12"/>
        <end position="155"/>
    </location>
</feature>
<proteinExistence type="predicted"/>
<dbReference type="Pfam" id="PF00534">
    <property type="entry name" value="Glycos_transf_1"/>
    <property type="match status" value="1"/>
</dbReference>
<dbReference type="EMBL" id="SGBC01000002">
    <property type="protein sequence ID" value="RZD16439.1"/>
    <property type="molecule type" value="Genomic_DNA"/>
</dbReference>
<dbReference type="Pfam" id="PF13439">
    <property type="entry name" value="Glyco_transf_4"/>
    <property type="match status" value="1"/>
</dbReference>
<dbReference type="AlphaFoldDB" id="A0A519BGQ2"/>
<dbReference type="GO" id="GO:0016757">
    <property type="term" value="F:glycosyltransferase activity"/>
    <property type="evidence" value="ECO:0007669"/>
    <property type="project" value="InterPro"/>
</dbReference>
<keyword evidence="3" id="KW-0808">Transferase</keyword>
<feature type="domain" description="Glycosyl transferase family 1" evidence="1">
    <location>
        <begin position="178"/>
        <end position="338"/>
    </location>
</feature>
<sequence length="364" mass="40995">MKILEIITPTNIGGAENYVINLSKKLIEKGHEVHVITGNNEEFKDMLTNNKLSYDVINARFKFDFFSILKITKLIKKYNIEIIHTNLSKANFMGAAAGSITGVKSVATAHGINKKRQYNASKDVICVSKAVYLNLKSQNFPEKKLHIIYNGIDIDKFNPNNYKKKYIENTEGDFRKKDISGEDIINIGMVSRLSGEKGVSIFLDSADLILQETKNVRFFIAGAGKLKDVLMEQTLKLNIDNYVYFIGFIDKNLAVFLNELDILVFPSLKEGLPLSLIEAMSMEKAVIVSKAGGMPEVVEDGISGFVVDIGDTIAIKDRVFELIKDKRLIFKYGAEARKTVLEKFNLDLMTDNTIKLFKEILEKK</sequence>